<sequence>MEKLTSLVISYILFAILRSCIHRRRMTSSDLASQRLPELYSCRNECLN</sequence>
<organism evidence="1">
    <name type="scientific">Rhizobium phage IG49</name>
    <dbReference type="NCBI Taxonomy" id="3129228"/>
    <lineage>
        <taxon>Viruses</taxon>
        <taxon>Duplodnaviria</taxon>
        <taxon>Heunggongvirae</taxon>
        <taxon>Uroviricota</taxon>
        <taxon>Caudoviricetes</taxon>
    </lineage>
</organism>
<evidence type="ECO:0000313" key="1">
    <source>
        <dbReference type="EMBL" id="XCI77691.1"/>
    </source>
</evidence>
<accession>A0AAU8HZ49</accession>
<gene>
    <name evidence="1" type="ORF">VGRTQORK_CDS0078</name>
</gene>
<protein>
    <submittedName>
        <fullName evidence="1">Uncharacterized protein</fullName>
    </submittedName>
</protein>
<proteinExistence type="predicted"/>
<name>A0AAU8HZ49_9CAUD</name>
<dbReference type="EMBL" id="PP429227">
    <property type="protein sequence ID" value="XCI77691.1"/>
    <property type="molecule type" value="Genomic_DNA"/>
</dbReference>
<reference evidence="1" key="1">
    <citation type="submission" date="2024-03" db="EMBL/GenBank/DDBJ databases">
        <authorList>
            <person name="Chantapakul B."/>
            <person name="Wang S."/>
        </authorList>
    </citation>
    <scope>NUCLEOTIDE SEQUENCE</scope>
</reference>